<gene>
    <name evidence="1" type="ORF">Ssi02_25380</name>
</gene>
<name>A0A919RF92_9ACTN</name>
<dbReference type="Proteomes" id="UP000606172">
    <property type="component" value="Unassembled WGS sequence"/>
</dbReference>
<accession>A0A919RF92</accession>
<reference evidence="1" key="1">
    <citation type="submission" date="2021-01" db="EMBL/GenBank/DDBJ databases">
        <title>Whole genome shotgun sequence of Sinosporangium siamense NBRC 109515.</title>
        <authorList>
            <person name="Komaki H."/>
            <person name="Tamura T."/>
        </authorList>
    </citation>
    <scope>NUCLEOTIDE SEQUENCE</scope>
    <source>
        <strain evidence="1">NBRC 109515</strain>
    </source>
</reference>
<keyword evidence="2" id="KW-1185">Reference proteome</keyword>
<comment type="caution">
    <text evidence="1">The sequence shown here is derived from an EMBL/GenBank/DDBJ whole genome shotgun (WGS) entry which is preliminary data.</text>
</comment>
<protein>
    <submittedName>
        <fullName evidence="1">Uncharacterized protein</fullName>
    </submittedName>
</protein>
<organism evidence="1 2">
    <name type="scientific">Sinosporangium siamense</name>
    <dbReference type="NCBI Taxonomy" id="1367973"/>
    <lineage>
        <taxon>Bacteria</taxon>
        <taxon>Bacillati</taxon>
        <taxon>Actinomycetota</taxon>
        <taxon>Actinomycetes</taxon>
        <taxon>Streptosporangiales</taxon>
        <taxon>Streptosporangiaceae</taxon>
        <taxon>Sinosporangium</taxon>
    </lineage>
</organism>
<sequence length="87" mass="9223">MLDTGSSLALFAAAARRHADLTVDALALSSEPAYVSISNRFSNTLSETVTCCPEGNFITSWGYRLGDVANIDDAASRLAYLLAALTH</sequence>
<dbReference type="EMBL" id="BOOW01000015">
    <property type="protein sequence ID" value="GII92307.1"/>
    <property type="molecule type" value="Genomic_DNA"/>
</dbReference>
<evidence type="ECO:0000313" key="2">
    <source>
        <dbReference type="Proteomes" id="UP000606172"/>
    </source>
</evidence>
<evidence type="ECO:0000313" key="1">
    <source>
        <dbReference type="EMBL" id="GII92307.1"/>
    </source>
</evidence>
<dbReference type="RefSeq" id="WP_204025046.1">
    <property type="nucleotide sequence ID" value="NZ_BOOW01000015.1"/>
</dbReference>
<dbReference type="AlphaFoldDB" id="A0A919RF92"/>
<proteinExistence type="predicted"/>